<dbReference type="Proteomes" id="UP000054047">
    <property type="component" value="Unassembled WGS sequence"/>
</dbReference>
<keyword evidence="6" id="KW-1185">Reference proteome</keyword>
<evidence type="ECO:0000313" key="6">
    <source>
        <dbReference type="Proteomes" id="UP000054047"/>
    </source>
</evidence>
<dbReference type="InterPro" id="IPR036880">
    <property type="entry name" value="Kunitz_BPTI_sf"/>
</dbReference>
<evidence type="ECO:0000259" key="4">
    <source>
        <dbReference type="PROSITE" id="PS50279"/>
    </source>
</evidence>
<proteinExistence type="predicted"/>
<dbReference type="GO" id="GO:0004867">
    <property type="term" value="F:serine-type endopeptidase inhibitor activity"/>
    <property type="evidence" value="ECO:0007669"/>
    <property type="project" value="UniProtKB-KW"/>
</dbReference>
<dbReference type="PRINTS" id="PR00759">
    <property type="entry name" value="BASICPTASE"/>
</dbReference>
<feature type="non-terminal residue" evidence="5">
    <location>
        <position position="1"/>
    </location>
</feature>
<name>A0A0C2FVZ7_9BILA</name>
<feature type="domain" description="BPTI/Kunitz inhibitor" evidence="4">
    <location>
        <begin position="1"/>
        <end position="41"/>
    </location>
</feature>
<reference evidence="5 6" key="1">
    <citation type="submission" date="2013-12" db="EMBL/GenBank/DDBJ databases">
        <title>Draft genome of the parsitic nematode Ancylostoma duodenale.</title>
        <authorList>
            <person name="Mitreva M."/>
        </authorList>
    </citation>
    <scope>NUCLEOTIDE SEQUENCE [LARGE SCALE GENOMIC DNA]</scope>
    <source>
        <strain evidence="5 6">Zhejiang</strain>
    </source>
</reference>
<keyword evidence="3" id="KW-1015">Disulfide bond</keyword>
<evidence type="ECO:0000313" key="5">
    <source>
        <dbReference type="EMBL" id="KIH49116.1"/>
    </source>
</evidence>
<evidence type="ECO:0000256" key="1">
    <source>
        <dbReference type="ARBA" id="ARBA00022690"/>
    </source>
</evidence>
<dbReference type="SMART" id="SM00131">
    <property type="entry name" value="KU"/>
    <property type="match status" value="3"/>
</dbReference>
<dbReference type="CDD" id="cd00109">
    <property type="entry name" value="Kunitz-type"/>
    <property type="match status" value="2"/>
</dbReference>
<feature type="domain" description="BPTI/Kunitz inhibitor" evidence="4">
    <location>
        <begin position="37"/>
        <end position="92"/>
    </location>
</feature>
<gene>
    <name evidence="5" type="ORF">ANCDUO_20810</name>
</gene>
<evidence type="ECO:0000256" key="3">
    <source>
        <dbReference type="ARBA" id="ARBA00023157"/>
    </source>
</evidence>
<dbReference type="InterPro" id="IPR020901">
    <property type="entry name" value="Prtase_inh_Kunz-CS"/>
</dbReference>
<protein>
    <submittedName>
        <fullName evidence="5">Kunitz/Bovine pancreatic trypsin inhibitor domain protein</fullName>
    </submittedName>
</protein>
<dbReference type="OrthoDB" id="4473401at2759"/>
<dbReference type="PANTHER" id="PTHR10083:SF374">
    <property type="entry name" value="BPTI_KUNITZ INHIBITOR DOMAIN-CONTAINING PROTEIN"/>
    <property type="match status" value="1"/>
</dbReference>
<dbReference type="AlphaFoldDB" id="A0A0C2FVZ7"/>
<dbReference type="PROSITE" id="PS50279">
    <property type="entry name" value="BPTI_KUNITZ_2"/>
    <property type="match status" value="3"/>
</dbReference>
<feature type="domain" description="BPTI/Kunitz inhibitor" evidence="4">
    <location>
        <begin position="111"/>
        <end position="161"/>
    </location>
</feature>
<dbReference type="InterPro" id="IPR002223">
    <property type="entry name" value="Kunitz_BPTI"/>
</dbReference>
<organism evidence="5 6">
    <name type="scientific">Ancylostoma duodenale</name>
    <dbReference type="NCBI Taxonomy" id="51022"/>
    <lineage>
        <taxon>Eukaryota</taxon>
        <taxon>Metazoa</taxon>
        <taxon>Ecdysozoa</taxon>
        <taxon>Nematoda</taxon>
        <taxon>Chromadorea</taxon>
        <taxon>Rhabditida</taxon>
        <taxon>Rhabditina</taxon>
        <taxon>Rhabditomorpha</taxon>
        <taxon>Strongyloidea</taxon>
        <taxon>Ancylostomatidae</taxon>
        <taxon>Ancylostomatinae</taxon>
        <taxon>Ancylostoma</taxon>
    </lineage>
</organism>
<dbReference type="EMBL" id="KN754980">
    <property type="protein sequence ID" value="KIH49116.1"/>
    <property type="molecule type" value="Genomic_DNA"/>
</dbReference>
<dbReference type="GO" id="GO:0005615">
    <property type="term" value="C:extracellular space"/>
    <property type="evidence" value="ECO:0007669"/>
    <property type="project" value="TreeGrafter"/>
</dbReference>
<dbReference type="PANTHER" id="PTHR10083">
    <property type="entry name" value="KUNITZ-TYPE PROTEASE INHIBITOR-RELATED"/>
    <property type="match status" value="1"/>
</dbReference>
<accession>A0A0C2FVZ7</accession>
<dbReference type="Pfam" id="PF00014">
    <property type="entry name" value="Kunitz_BPTI"/>
    <property type="match status" value="3"/>
</dbReference>
<dbReference type="InterPro" id="IPR050098">
    <property type="entry name" value="TFPI/VKTCI-like"/>
</dbReference>
<dbReference type="Gene3D" id="4.10.410.10">
    <property type="entry name" value="Pancreatic trypsin inhibitor Kunitz domain"/>
    <property type="match status" value="3"/>
</dbReference>
<keyword evidence="2" id="KW-0722">Serine protease inhibitor</keyword>
<keyword evidence="1" id="KW-0646">Protease inhibitor</keyword>
<evidence type="ECO:0000256" key="2">
    <source>
        <dbReference type="ARBA" id="ARBA00022900"/>
    </source>
</evidence>
<dbReference type="SUPFAM" id="SSF57362">
    <property type="entry name" value="BPTI-like"/>
    <property type="match status" value="3"/>
</dbReference>
<dbReference type="PROSITE" id="PS00280">
    <property type="entry name" value="BPTI_KUNITZ_1"/>
    <property type="match status" value="2"/>
</dbReference>
<sequence length="169" mass="18732">LSNRHYITATAKRGKCVKFIYGGCKGNDNRFLTKRDCKQTCMGGAKETSNPGPEDGTFAYDTEDGKCVRFTYGGCGGNENNFSTRQKCEQECMEQDTHGSNNDDNDDSDGCLQPIQTGPCFGSFRRYAYDRNSHQCVLFTYGGCGGNDNNFNTMKDCMATCEDVNGNHY</sequence>